<proteinExistence type="predicted"/>
<evidence type="ECO:0000313" key="2">
    <source>
        <dbReference type="EMBL" id="KAF2557399.1"/>
    </source>
</evidence>
<dbReference type="Proteomes" id="UP000712281">
    <property type="component" value="Unassembled WGS sequence"/>
</dbReference>
<evidence type="ECO:0000256" key="1">
    <source>
        <dbReference type="SAM" id="MobiDB-lite"/>
    </source>
</evidence>
<dbReference type="EMBL" id="QGKW02001940">
    <property type="protein sequence ID" value="KAF2557399.1"/>
    <property type="molecule type" value="Genomic_DNA"/>
</dbReference>
<organism evidence="2 3">
    <name type="scientific">Brassica cretica</name>
    <name type="common">Mustard</name>
    <dbReference type="NCBI Taxonomy" id="69181"/>
    <lineage>
        <taxon>Eukaryota</taxon>
        <taxon>Viridiplantae</taxon>
        <taxon>Streptophyta</taxon>
        <taxon>Embryophyta</taxon>
        <taxon>Tracheophyta</taxon>
        <taxon>Spermatophyta</taxon>
        <taxon>Magnoliopsida</taxon>
        <taxon>eudicotyledons</taxon>
        <taxon>Gunneridae</taxon>
        <taxon>Pentapetalae</taxon>
        <taxon>rosids</taxon>
        <taxon>malvids</taxon>
        <taxon>Brassicales</taxon>
        <taxon>Brassicaceae</taxon>
        <taxon>Brassiceae</taxon>
        <taxon>Brassica</taxon>
    </lineage>
</organism>
<evidence type="ECO:0000313" key="3">
    <source>
        <dbReference type="Proteomes" id="UP000712281"/>
    </source>
</evidence>
<accession>A0A8S9HHB2</accession>
<protein>
    <submittedName>
        <fullName evidence="2">Uncharacterized protein</fullName>
    </submittedName>
</protein>
<feature type="region of interest" description="Disordered" evidence="1">
    <location>
        <begin position="39"/>
        <end position="62"/>
    </location>
</feature>
<gene>
    <name evidence="2" type="ORF">F2Q68_00015225</name>
</gene>
<name>A0A8S9HHB2_BRACR</name>
<reference evidence="2" key="1">
    <citation type="submission" date="2019-12" db="EMBL/GenBank/DDBJ databases">
        <title>Genome sequencing and annotation of Brassica cretica.</title>
        <authorList>
            <person name="Studholme D.J."/>
            <person name="Sarris P.F."/>
        </authorList>
    </citation>
    <scope>NUCLEOTIDE SEQUENCE</scope>
    <source>
        <strain evidence="2">PFS-001/15</strain>
        <tissue evidence="2">Leaf</tissue>
    </source>
</reference>
<dbReference type="AlphaFoldDB" id="A0A8S9HHB2"/>
<sequence>MTYSESAYERYNKVIALAARASGEFPSSNNLRLRKPIPTITPIETKQETVRPRPKGGSSGDENACFWIDPTLKRRNWTRLIQLAVGRVGDGLSNSPLGELAFG</sequence>
<comment type="caution">
    <text evidence="2">The sequence shown here is derived from an EMBL/GenBank/DDBJ whole genome shotgun (WGS) entry which is preliminary data.</text>
</comment>